<protein>
    <recommendedName>
        <fullName evidence="2">Protein HTATIP2</fullName>
    </recommendedName>
</protein>
<dbReference type="GO" id="GO:0005737">
    <property type="term" value="C:cytoplasm"/>
    <property type="evidence" value="ECO:0007669"/>
    <property type="project" value="TreeGrafter"/>
</dbReference>
<name>A0A9P1IFH8_9PELO</name>
<comment type="subunit">
    <text evidence="1">Monomer. Forms homodimers during oxidative stress. Interacts (via N-terminus) with elongation factor EEF1A1 (via middle-region); the interaction is direct and competes with EEF1A1 binding to guanyl-nucleotide exchange factor EEF1B2, thereby inhibiting GDP for GTP exchange and reactivation of EEF1A1. Interacts with nuclear transport receptors XPO4, IPO5/RANBP5, IPO7, IPO9 and KPNB1 as well as GCN1L1/GCN1 and LRPPRC probably through their HEAT repeats. Binds NCOA5/CIA.</text>
</comment>
<dbReference type="Proteomes" id="UP001152747">
    <property type="component" value="Unassembled WGS sequence"/>
</dbReference>
<proteinExistence type="predicted"/>
<comment type="caution">
    <text evidence="4">The sequence shown here is derived from an EMBL/GenBank/DDBJ whole genome shotgun (WGS) entry which is preliminary data.</text>
</comment>
<dbReference type="PANTHER" id="PTHR14097:SF7">
    <property type="entry name" value="OXIDOREDUCTASE HTATIP2"/>
    <property type="match status" value="1"/>
</dbReference>
<dbReference type="OrthoDB" id="430436at2759"/>
<dbReference type="PANTHER" id="PTHR14097">
    <property type="entry name" value="OXIDOREDUCTASE HTATIP2"/>
    <property type="match status" value="1"/>
</dbReference>
<evidence type="ECO:0000256" key="1">
    <source>
        <dbReference type="ARBA" id="ARBA00093483"/>
    </source>
</evidence>
<accession>A0A9P1IFH8</accession>
<reference evidence="4" key="1">
    <citation type="submission" date="2022-11" db="EMBL/GenBank/DDBJ databases">
        <authorList>
            <person name="Kikuchi T."/>
        </authorList>
    </citation>
    <scope>NUCLEOTIDE SEQUENCE</scope>
    <source>
        <strain evidence="4">PS1010</strain>
    </source>
</reference>
<evidence type="ECO:0000259" key="3">
    <source>
        <dbReference type="Pfam" id="PF13460"/>
    </source>
</evidence>
<dbReference type="SUPFAM" id="SSF51735">
    <property type="entry name" value="NAD(P)-binding Rossmann-fold domains"/>
    <property type="match status" value="1"/>
</dbReference>
<dbReference type="GO" id="GO:0003824">
    <property type="term" value="F:catalytic activity"/>
    <property type="evidence" value="ECO:0007669"/>
    <property type="project" value="UniProtKB-ARBA"/>
</dbReference>
<evidence type="ECO:0000256" key="2">
    <source>
        <dbReference type="ARBA" id="ARBA00093604"/>
    </source>
</evidence>
<sequence>MKISKIFQDQKTVDFDKLEDNSSSFEGVDVGFCALGTTRAKSGADGFYKVDHDYVVNTAKLAKKHGVKQFILVSSGGANANSPFLYMKTKGEVEKEIEELGFEKFVIVRPGLIEAQRSGDFRFGEFMAKVFITPLKLFSNRFASSANDIAKAMIVASKSEETGKFIWDNVKILEEAKKLV</sequence>
<evidence type="ECO:0000313" key="4">
    <source>
        <dbReference type="EMBL" id="CAI5443181.1"/>
    </source>
</evidence>
<dbReference type="AlphaFoldDB" id="A0A9P1IFH8"/>
<dbReference type="EMBL" id="CANHGI010000002">
    <property type="protein sequence ID" value="CAI5443181.1"/>
    <property type="molecule type" value="Genomic_DNA"/>
</dbReference>
<dbReference type="InterPro" id="IPR016040">
    <property type="entry name" value="NAD(P)-bd_dom"/>
</dbReference>
<feature type="domain" description="NAD(P)-binding" evidence="3">
    <location>
        <begin position="13"/>
        <end position="124"/>
    </location>
</feature>
<evidence type="ECO:0000313" key="5">
    <source>
        <dbReference type="Proteomes" id="UP001152747"/>
    </source>
</evidence>
<dbReference type="InterPro" id="IPR036291">
    <property type="entry name" value="NAD(P)-bd_dom_sf"/>
</dbReference>
<dbReference type="Pfam" id="PF13460">
    <property type="entry name" value="NAD_binding_10"/>
    <property type="match status" value="1"/>
</dbReference>
<dbReference type="Gene3D" id="3.40.50.720">
    <property type="entry name" value="NAD(P)-binding Rossmann-like Domain"/>
    <property type="match status" value="1"/>
</dbReference>
<gene>
    <name evidence="4" type="ORF">CAMP_LOCUS5818</name>
</gene>
<dbReference type="GO" id="GO:0051170">
    <property type="term" value="P:import into nucleus"/>
    <property type="evidence" value="ECO:0007669"/>
    <property type="project" value="TreeGrafter"/>
</dbReference>
<organism evidence="4 5">
    <name type="scientific">Caenorhabditis angaria</name>
    <dbReference type="NCBI Taxonomy" id="860376"/>
    <lineage>
        <taxon>Eukaryota</taxon>
        <taxon>Metazoa</taxon>
        <taxon>Ecdysozoa</taxon>
        <taxon>Nematoda</taxon>
        <taxon>Chromadorea</taxon>
        <taxon>Rhabditida</taxon>
        <taxon>Rhabditina</taxon>
        <taxon>Rhabditomorpha</taxon>
        <taxon>Rhabditoidea</taxon>
        <taxon>Rhabditidae</taxon>
        <taxon>Peloderinae</taxon>
        <taxon>Caenorhabditis</taxon>
    </lineage>
</organism>
<keyword evidence="5" id="KW-1185">Reference proteome</keyword>